<reference evidence="2 3" key="1">
    <citation type="submission" date="2018-03" db="EMBL/GenBank/DDBJ databases">
        <title>Mesoflavibacter sp. HG37 and Mesoflavibacter sp. HG96 sp.nov., two marine bacteria isolated from seawater of Western Pacific Ocean.</title>
        <authorList>
            <person name="Cheng H."/>
            <person name="Wu Y.-H."/>
            <person name="Guo L.-L."/>
            <person name="Xu X.-W."/>
        </authorList>
    </citation>
    <scope>NUCLEOTIDE SEQUENCE [LARGE SCALE GENOMIC DNA]</scope>
    <source>
        <strain evidence="2 3">KCTC 32269</strain>
    </source>
</reference>
<dbReference type="Gene3D" id="3.30.9.10">
    <property type="entry name" value="D-Amino Acid Oxidase, subunit A, domain 2"/>
    <property type="match status" value="1"/>
</dbReference>
<dbReference type="OrthoDB" id="214253at2"/>
<comment type="caution">
    <text evidence="2">The sequence shown here is derived from an EMBL/GenBank/DDBJ whole genome shotgun (WGS) entry which is preliminary data.</text>
</comment>
<dbReference type="Pfam" id="PF01266">
    <property type="entry name" value="DAO"/>
    <property type="match status" value="1"/>
</dbReference>
<evidence type="ECO:0000313" key="3">
    <source>
        <dbReference type="Proteomes" id="UP000238426"/>
    </source>
</evidence>
<gene>
    <name evidence="2" type="ORF">C7H52_06185</name>
</gene>
<dbReference type="GO" id="GO:0005737">
    <property type="term" value="C:cytoplasm"/>
    <property type="evidence" value="ECO:0007669"/>
    <property type="project" value="TreeGrafter"/>
</dbReference>
<protein>
    <submittedName>
        <fullName evidence="2">FAD-dependent oxidoreductase</fullName>
    </submittedName>
</protein>
<sequence length="351" mass="40115">MNVDYIIVGCGLAGIAFCEQLKTHHKSFVVFDNDSQQASTVAGGLYNPVVLKRFTAVWKSEEQLKLALPLYAKIEKDLQQTFDYKVPVHRLFKNLEEQNDWFTASDQPRLEHYLSTTLIKNNNNSINADLGYGEVLQTGRIDTKALISAYKKDLKQKEILIEEAFQYEKLESDGQTVQYKDITAKQIVFAEGYGLNHNPFFNYLPLNGTKGELLTIKAPDLNLNEVVKSSVFLIPLGEDLYRVGSTYNWSDKTNLPTEEAKTELLEKLKSIITCNFEVVKQSAGIRPTTVDRRPFVGEHLEFKNHYVLNGLGTRGVMIAPFVAKALFDHIEHGKKIDQEIWIHRFKKYKYV</sequence>
<evidence type="ECO:0000313" key="2">
    <source>
        <dbReference type="EMBL" id="PSG90859.1"/>
    </source>
</evidence>
<dbReference type="PANTHER" id="PTHR13847">
    <property type="entry name" value="SARCOSINE DEHYDROGENASE-RELATED"/>
    <property type="match status" value="1"/>
</dbReference>
<accession>A0A2T1NEN1</accession>
<dbReference type="AlphaFoldDB" id="A0A2T1NEN1"/>
<dbReference type="RefSeq" id="WP_106463000.1">
    <property type="nucleotide sequence ID" value="NZ_PXOQ01000007.1"/>
</dbReference>
<proteinExistence type="predicted"/>
<organism evidence="2 3">
    <name type="scientific">Aurantibacter aestuarii</name>
    <dbReference type="NCBI Taxonomy" id="1266046"/>
    <lineage>
        <taxon>Bacteria</taxon>
        <taxon>Pseudomonadati</taxon>
        <taxon>Bacteroidota</taxon>
        <taxon>Flavobacteriia</taxon>
        <taxon>Flavobacteriales</taxon>
        <taxon>Flavobacteriaceae</taxon>
        <taxon>Aurantibacter</taxon>
    </lineage>
</organism>
<keyword evidence="3" id="KW-1185">Reference proteome</keyword>
<dbReference type="SUPFAM" id="SSF54373">
    <property type="entry name" value="FAD-linked reductases, C-terminal domain"/>
    <property type="match status" value="1"/>
</dbReference>
<name>A0A2T1NEN1_9FLAO</name>
<dbReference type="Proteomes" id="UP000238426">
    <property type="component" value="Unassembled WGS sequence"/>
</dbReference>
<dbReference type="InterPro" id="IPR036188">
    <property type="entry name" value="FAD/NAD-bd_sf"/>
</dbReference>
<feature type="domain" description="FAD dependent oxidoreductase" evidence="1">
    <location>
        <begin position="4"/>
        <end position="327"/>
    </location>
</feature>
<evidence type="ECO:0000259" key="1">
    <source>
        <dbReference type="Pfam" id="PF01266"/>
    </source>
</evidence>
<dbReference type="EMBL" id="PXOQ01000007">
    <property type="protein sequence ID" value="PSG90859.1"/>
    <property type="molecule type" value="Genomic_DNA"/>
</dbReference>
<dbReference type="InterPro" id="IPR006076">
    <property type="entry name" value="FAD-dep_OxRdtase"/>
</dbReference>
<dbReference type="SUPFAM" id="SSF51971">
    <property type="entry name" value="Nucleotide-binding domain"/>
    <property type="match status" value="1"/>
</dbReference>
<dbReference type="Gene3D" id="3.50.50.60">
    <property type="entry name" value="FAD/NAD(P)-binding domain"/>
    <property type="match status" value="1"/>
</dbReference>